<reference evidence="4 5" key="1">
    <citation type="submission" date="2024-05" db="EMBL/GenBank/DDBJ databases">
        <title>Genome sequencing of Marine Estuary Bacteria, Pseudoalteromonas distincta strain FA, Psychrobacter proteolyticus strain EA, and Shewanella baltica strain CA.</title>
        <authorList>
            <person name="Dieffenbach S.A."/>
            <person name="Maclea K.S."/>
        </authorList>
    </citation>
    <scope>NUCLEOTIDE SEQUENCE [LARGE SCALE GENOMIC DNA]</scope>
    <source>
        <strain evidence="4 5">EA</strain>
    </source>
</reference>
<keyword evidence="2" id="KW-1133">Transmembrane helix</keyword>
<gene>
    <name evidence="4" type="ORF">ABFV72_08840</name>
</gene>
<dbReference type="EC" id="2.3.-.-" evidence="4"/>
<dbReference type="InterPro" id="IPR002123">
    <property type="entry name" value="Plipid/glycerol_acylTrfase"/>
</dbReference>
<dbReference type="Pfam" id="PF01553">
    <property type="entry name" value="Acyltransferase"/>
    <property type="match status" value="1"/>
</dbReference>
<keyword evidence="5" id="KW-1185">Reference proteome</keyword>
<accession>A0ABV0D600</accession>
<dbReference type="SUPFAM" id="SSF69593">
    <property type="entry name" value="Glycerol-3-phosphate (1)-acyltransferase"/>
    <property type="match status" value="1"/>
</dbReference>
<keyword evidence="4" id="KW-0012">Acyltransferase</keyword>
<dbReference type="SMART" id="SM00563">
    <property type="entry name" value="PlsC"/>
    <property type="match status" value="1"/>
</dbReference>
<keyword evidence="2" id="KW-0472">Membrane</keyword>
<keyword evidence="2" id="KW-0812">Transmembrane</keyword>
<feature type="region of interest" description="Disordered" evidence="1">
    <location>
        <begin position="315"/>
        <end position="340"/>
    </location>
</feature>
<dbReference type="PANTHER" id="PTHR10983">
    <property type="entry name" value="1-ACYLGLYCEROL-3-PHOSPHATE ACYLTRANSFERASE-RELATED"/>
    <property type="match status" value="1"/>
</dbReference>
<protein>
    <submittedName>
        <fullName evidence="4">Acyltransferase</fullName>
        <ecNumber evidence="4">2.3.-.-</ecNumber>
    </submittedName>
</protein>
<dbReference type="PANTHER" id="PTHR10983:SF16">
    <property type="entry name" value="LYSOCARDIOLIPIN ACYLTRANSFERASE 1"/>
    <property type="match status" value="1"/>
</dbReference>
<name>A0ABV0D600_9GAMM</name>
<feature type="compositionally biased region" description="Basic and acidic residues" evidence="1">
    <location>
        <begin position="327"/>
        <end position="340"/>
    </location>
</feature>
<dbReference type="RefSeq" id="WP_347163235.1">
    <property type="nucleotide sequence ID" value="NZ_JBDLOB010000004.1"/>
</dbReference>
<dbReference type="EMBL" id="JBDLOB010000004">
    <property type="protein sequence ID" value="MEN8626117.1"/>
    <property type="molecule type" value="Genomic_DNA"/>
</dbReference>
<organism evidence="4 5">
    <name type="scientific">Psychrobacter proteolyticus</name>
    <dbReference type="NCBI Taxonomy" id="147825"/>
    <lineage>
        <taxon>Bacteria</taxon>
        <taxon>Pseudomonadati</taxon>
        <taxon>Pseudomonadota</taxon>
        <taxon>Gammaproteobacteria</taxon>
        <taxon>Moraxellales</taxon>
        <taxon>Moraxellaceae</taxon>
        <taxon>Psychrobacter</taxon>
    </lineage>
</organism>
<evidence type="ECO:0000313" key="5">
    <source>
        <dbReference type="Proteomes" id="UP001414441"/>
    </source>
</evidence>
<evidence type="ECO:0000256" key="2">
    <source>
        <dbReference type="SAM" id="Phobius"/>
    </source>
</evidence>
<dbReference type="CDD" id="cd07990">
    <property type="entry name" value="LPLAT_LCLAT1-like"/>
    <property type="match status" value="1"/>
</dbReference>
<proteinExistence type="predicted"/>
<dbReference type="NCBIfam" id="NF010621">
    <property type="entry name" value="PRK14014.1"/>
    <property type="match status" value="1"/>
</dbReference>
<evidence type="ECO:0000256" key="1">
    <source>
        <dbReference type="SAM" id="MobiDB-lite"/>
    </source>
</evidence>
<evidence type="ECO:0000259" key="3">
    <source>
        <dbReference type="SMART" id="SM00563"/>
    </source>
</evidence>
<feature type="domain" description="Phospholipid/glycerol acyltransferase" evidence="3">
    <location>
        <begin position="98"/>
        <end position="240"/>
    </location>
</feature>
<sequence length="340" mass="38357">MRLKSIVQKLHERAPKLGKAASLTTATSVITFNSMLAGLPVWVMGATKAITGAAIADKAVIDVTNYWINSNNALIDNVLPRKDWRINLPDDVHTNGKYLLVSNHQSWVDTSIVQYISEKRLPLTRFFTKFELIYIPVIGQAFYFLDFPMMRRHSKEAIAKNPALKGKDIEEAKRACALLKDKPFTLLNYLEGTRFTASKHDKQESPYTHLLKPRAGGLSLAMSALGEEIDGILDMTIVYPDGVPTYSDLWKGNIKRLGVDVRHIDIPKDLFTAIKNGGYETDEAIKAQMFGWVEQIWHQKDQLITEMLADFESSDFETNDFESNDSGNRDSEIKDNTEQA</sequence>
<dbReference type="GO" id="GO:0016746">
    <property type="term" value="F:acyltransferase activity"/>
    <property type="evidence" value="ECO:0007669"/>
    <property type="project" value="UniProtKB-KW"/>
</dbReference>
<comment type="caution">
    <text evidence="4">The sequence shown here is derived from an EMBL/GenBank/DDBJ whole genome shotgun (WGS) entry which is preliminary data.</text>
</comment>
<dbReference type="Proteomes" id="UP001414441">
    <property type="component" value="Unassembled WGS sequence"/>
</dbReference>
<evidence type="ECO:0000313" key="4">
    <source>
        <dbReference type="EMBL" id="MEN8626117.1"/>
    </source>
</evidence>
<feature type="transmembrane region" description="Helical" evidence="2">
    <location>
        <begin position="20"/>
        <end position="43"/>
    </location>
</feature>
<keyword evidence="4" id="KW-0808">Transferase</keyword>